<gene>
    <name evidence="3" type="ORF">LNQ34_01015</name>
</gene>
<dbReference type="InterPro" id="IPR007527">
    <property type="entry name" value="Znf_SWIM"/>
</dbReference>
<keyword evidence="1" id="KW-0863">Zinc-finger</keyword>
<proteinExistence type="predicted"/>
<keyword evidence="1" id="KW-0862">Zinc</keyword>
<name>A0ABS8LUV0_9FLAO</name>
<dbReference type="PROSITE" id="PS50966">
    <property type="entry name" value="ZF_SWIM"/>
    <property type="match status" value="1"/>
</dbReference>
<sequence length="442" mass="49669">MTDLEYNYKGISTYSKTKGINNLVLAHQTEIEEVNNIPCFFWGSLTDPYVTAKCWSTIAKVVRSSFGPVPPSLRDPIVSAGSERLRFEGFSSCNGVYVRLDMKPEAIDGEFIANGTTNVDFNDPMLNALNAIQKNEKVTLAVGQQDVQVITSKAKVVEKKVTLPMRWIKGLTSVQLYLADMDLKFELNKIQTIQLFQSLPKGSVKGDFFITKRAGKFMFSTLATTDSVRIGGVQRLRLLEGILAIVDKIFVYESDDKQTCAIVCEFGKMQLLMAFSPDSYRGFSGEGNVLETMTENLPMEWVYGLNSLLKSNEMFDPTMLSIENDIDFSTMDNLTSNLSSMGLLGYDLSEKAHFYRRLPFKTERILSLNPRLKNAKKLIDKAEVEISERRADYIEAKVKGSGVVHKVIIDNTSQRCTCDWFTAYQGKRGICKHILAVKMILS</sequence>
<keyword evidence="4" id="KW-1185">Reference proteome</keyword>
<dbReference type="Proteomes" id="UP001430700">
    <property type="component" value="Unassembled WGS sequence"/>
</dbReference>
<accession>A0ABS8LUV0</accession>
<evidence type="ECO:0000256" key="1">
    <source>
        <dbReference type="PROSITE-ProRule" id="PRU00325"/>
    </source>
</evidence>
<evidence type="ECO:0000313" key="4">
    <source>
        <dbReference type="Proteomes" id="UP001430700"/>
    </source>
</evidence>
<dbReference type="RefSeq" id="WP_229998373.1">
    <property type="nucleotide sequence ID" value="NZ_JAJJMN010000001.1"/>
</dbReference>
<evidence type="ECO:0000313" key="3">
    <source>
        <dbReference type="EMBL" id="MCC9016353.1"/>
    </source>
</evidence>
<evidence type="ECO:0000259" key="2">
    <source>
        <dbReference type="PROSITE" id="PS50966"/>
    </source>
</evidence>
<comment type="caution">
    <text evidence="3">The sequence shown here is derived from an EMBL/GenBank/DDBJ whole genome shotgun (WGS) entry which is preliminary data.</text>
</comment>
<reference evidence="3" key="1">
    <citation type="submission" date="2021-11" db="EMBL/GenBank/DDBJ databases">
        <title>Description of novel Flavobacterium species.</title>
        <authorList>
            <person name="Saticioglu I.B."/>
            <person name="Ay H."/>
            <person name="Altun S."/>
            <person name="Duman M."/>
        </authorList>
    </citation>
    <scope>NUCLEOTIDE SEQUENCE</scope>
    <source>
        <strain evidence="3">F-126</strain>
    </source>
</reference>
<keyword evidence="1" id="KW-0479">Metal-binding</keyword>
<dbReference type="Pfam" id="PF04434">
    <property type="entry name" value="SWIM"/>
    <property type="match status" value="1"/>
</dbReference>
<protein>
    <submittedName>
        <fullName evidence="3">SWIM zinc finger domain-containing protein</fullName>
    </submittedName>
</protein>
<dbReference type="EMBL" id="JAJJMN010000001">
    <property type="protein sequence ID" value="MCC9016353.1"/>
    <property type="molecule type" value="Genomic_DNA"/>
</dbReference>
<organism evidence="3 4">
    <name type="scientific">Flavobacterium lipolyticum</name>
    <dbReference type="NCBI Taxonomy" id="2893754"/>
    <lineage>
        <taxon>Bacteria</taxon>
        <taxon>Pseudomonadati</taxon>
        <taxon>Bacteroidota</taxon>
        <taxon>Flavobacteriia</taxon>
        <taxon>Flavobacteriales</taxon>
        <taxon>Flavobacteriaceae</taxon>
        <taxon>Flavobacterium</taxon>
    </lineage>
</organism>
<feature type="domain" description="SWIM-type" evidence="2">
    <location>
        <begin position="405"/>
        <end position="442"/>
    </location>
</feature>